<organism evidence="4 5">
    <name type="scientific">Tumebacillus lacus</name>
    <dbReference type="NCBI Taxonomy" id="2995335"/>
    <lineage>
        <taxon>Bacteria</taxon>
        <taxon>Bacillati</taxon>
        <taxon>Bacillota</taxon>
        <taxon>Bacilli</taxon>
        <taxon>Bacillales</taxon>
        <taxon>Alicyclobacillaceae</taxon>
        <taxon>Tumebacillus</taxon>
    </lineage>
</organism>
<dbReference type="EMBL" id="JAPMLT010000011">
    <property type="protein sequence ID" value="MCX7571527.1"/>
    <property type="molecule type" value="Genomic_DNA"/>
</dbReference>
<gene>
    <name evidence="4" type="ORF">OS242_16380</name>
</gene>
<dbReference type="InterPro" id="IPR050768">
    <property type="entry name" value="UPF0353/GerABKA_families"/>
</dbReference>
<dbReference type="RefSeq" id="WP_267152775.1">
    <property type="nucleotide sequence ID" value="NZ_JAPMLT010000011.1"/>
</dbReference>
<feature type="transmembrane region" description="Helical" evidence="3">
    <location>
        <begin position="420"/>
        <end position="443"/>
    </location>
</feature>
<keyword evidence="3" id="KW-0812">Transmembrane</keyword>
<keyword evidence="3" id="KW-1133">Transmembrane helix</keyword>
<feature type="transmembrane region" description="Helical" evidence="3">
    <location>
        <begin position="293"/>
        <end position="315"/>
    </location>
</feature>
<feature type="transmembrane region" description="Helical" evidence="3">
    <location>
        <begin position="365"/>
        <end position="383"/>
    </location>
</feature>
<proteinExistence type="inferred from homology"/>
<evidence type="ECO:0000256" key="3">
    <source>
        <dbReference type="SAM" id="Phobius"/>
    </source>
</evidence>
<dbReference type="PIRSF" id="PIRSF005690">
    <property type="entry name" value="GerBA"/>
    <property type="match status" value="1"/>
</dbReference>
<keyword evidence="2 3" id="KW-0472">Membrane</keyword>
<keyword evidence="5" id="KW-1185">Reference proteome</keyword>
<evidence type="ECO:0000313" key="4">
    <source>
        <dbReference type="EMBL" id="MCX7571527.1"/>
    </source>
</evidence>
<protein>
    <submittedName>
        <fullName evidence="4">Spore germination protein</fullName>
    </submittedName>
</protein>
<evidence type="ECO:0000313" key="5">
    <source>
        <dbReference type="Proteomes" id="UP001208017"/>
    </source>
</evidence>
<comment type="caution">
    <text evidence="4">The sequence shown here is derived from an EMBL/GenBank/DDBJ whole genome shotgun (WGS) entry which is preliminary data.</text>
</comment>
<sequence length="486" mass="53361">MTQTQVTPGLQDRIEETAKLLGGSTDLGIRTFRLGPAGELLIGVLFLDGLVDQARVQDVQETLSLQAEKEGFAKQALKEQAVIEWAQNAITVGDVKRATDLQAAAQSLVSGETVILFDGCQELLSVTTSAPEHRAVSEPVTQTVIRGPQEAFTETLRVNTSLVRRKIKDPNLWMETKQIGKVTKTDVAIMYINGLVKESVLQELHARMDRIQIDGILESGYIEELIREQRYAVFPTVNNTERPDVVAAALLEGRVAVFIDGTPFVLLMPTVFIQFFQAAEDYYHLSDFGVLRLLRLTSFFLALLAPSLYIAITTFHQEMLPTSLLISLAAQREGIPFPAFAEALMMEITFELLREAGIRMPRAVGTAISIVGALVLGQAAVQAGLVSPAMVIIVSITAINSFVFPNYAISIATRVLRFPLMLLAATFGIFGIIVGMLALLFHLTSIRSFGVPYLTPFSPFVWGDQKDALVRWPREVRVGQKGGKAE</sequence>
<name>A0ABT3X6C7_9BACL</name>
<dbReference type="PANTHER" id="PTHR22550">
    <property type="entry name" value="SPORE GERMINATION PROTEIN"/>
    <property type="match status" value="1"/>
</dbReference>
<comment type="similarity">
    <text evidence="1">Belongs to the GerABKA family.</text>
</comment>
<evidence type="ECO:0000256" key="1">
    <source>
        <dbReference type="ARBA" id="ARBA00005278"/>
    </source>
</evidence>
<accession>A0ABT3X6C7</accession>
<dbReference type="InterPro" id="IPR004995">
    <property type="entry name" value="Spore_Ger"/>
</dbReference>
<dbReference type="Pfam" id="PF03323">
    <property type="entry name" value="GerA"/>
    <property type="match status" value="1"/>
</dbReference>
<dbReference type="Proteomes" id="UP001208017">
    <property type="component" value="Unassembled WGS sequence"/>
</dbReference>
<reference evidence="4 5" key="1">
    <citation type="submission" date="2022-11" db="EMBL/GenBank/DDBJ databases">
        <title>Study of microbial diversity in lake waters.</title>
        <authorList>
            <person name="Zhang J."/>
        </authorList>
    </citation>
    <scope>NUCLEOTIDE SEQUENCE [LARGE SCALE GENOMIC DNA]</scope>
    <source>
        <strain evidence="4 5">DT12</strain>
    </source>
</reference>
<dbReference type="PANTHER" id="PTHR22550:SF5">
    <property type="entry name" value="LEUCINE ZIPPER PROTEIN 4"/>
    <property type="match status" value="1"/>
</dbReference>
<evidence type="ECO:0000256" key="2">
    <source>
        <dbReference type="ARBA" id="ARBA00023136"/>
    </source>
</evidence>
<feature type="transmembrane region" description="Helical" evidence="3">
    <location>
        <begin position="389"/>
        <end position="408"/>
    </location>
</feature>